<dbReference type="RefSeq" id="WP_066748952.1">
    <property type="nucleotide sequence ID" value="NZ_LXEN01000059.1"/>
</dbReference>
<sequence>MNKVILKCVNATPVYLNKDAICLDKKSIENIKYVKKDLSSQCKVEINKKLNILKSLNEKKEAKNDNEVNTDSDEKENDEIENNEGLLLSQQISFLLTPGFLRNNLYITNESIKNNSKNDSYNIKEKPTKDIFNTFNTYVMKENSRGRTTYLNGDIVIKKKFNKKVITNLKNSKLNTRDIEKIKLNLIHREDNKNVEKLISLNDNDLNYIKKESSEYINKGVGKDVSKDVSKENYSSIENNIKDDESSNHIASDNKDRKVSLELSMNNVYIKNKIIKSKNDLLIQNNEKDSKNLYSANEFQKSRIEKKDEVNDGSLSPFLSKHQNNDVTPLPDKKILDIPQWSILKNREYTQNPIPNLTYTFKQWGSEKHQIQIRFMLDNQLQLIASTGRVYQASIDSFNQYQGRYALSLENREKSANWHINAIDNDDSKNSEDDR</sequence>
<reference evidence="2 3" key="1">
    <citation type="submission" date="2016-04" db="EMBL/GenBank/DDBJ databases">
        <title>ATOL: Assembling a taxonomically balanced genome-scale reconstruction of the evolutionary history of the Enterobacteriaceae.</title>
        <authorList>
            <person name="Plunkett G.III."/>
            <person name="Neeno-Eckwall E.C."/>
            <person name="Glasner J.D."/>
            <person name="Perna N.T."/>
        </authorList>
    </citation>
    <scope>NUCLEOTIDE SEQUENCE [LARGE SCALE GENOMIC DNA]</scope>
    <source>
        <strain evidence="2 3">ATCC 19692</strain>
    </source>
</reference>
<dbReference type="OrthoDB" id="6467123at2"/>
<dbReference type="EMBL" id="LXEN01000059">
    <property type="protein sequence ID" value="OAT32282.1"/>
    <property type="molecule type" value="Genomic_DNA"/>
</dbReference>
<dbReference type="AlphaFoldDB" id="A0A198G4K0"/>
<dbReference type="Proteomes" id="UP000094023">
    <property type="component" value="Unassembled WGS sequence"/>
</dbReference>
<evidence type="ECO:0000256" key="1">
    <source>
        <dbReference type="SAM" id="MobiDB-lite"/>
    </source>
</evidence>
<organism evidence="2 3">
    <name type="scientific">Proteus myxofaciens ATCC 19692</name>
    <dbReference type="NCBI Taxonomy" id="1354337"/>
    <lineage>
        <taxon>Bacteria</taxon>
        <taxon>Pseudomonadati</taxon>
        <taxon>Pseudomonadota</taxon>
        <taxon>Gammaproteobacteria</taxon>
        <taxon>Enterobacterales</taxon>
        <taxon>Morganellaceae</taxon>
        <taxon>Proteus</taxon>
    </lineage>
</organism>
<comment type="caution">
    <text evidence="2">The sequence shown here is derived from an EMBL/GenBank/DDBJ whole genome shotgun (WGS) entry which is preliminary data.</text>
</comment>
<keyword evidence="3" id="KW-1185">Reference proteome</keyword>
<protein>
    <submittedName>
        <fullName evidence="2">Uncharacterized protein</fullName>
    </submittedName>
</protein>
<evidence type="ECO:0000313" key="3">
    <source>
        <dbReference type="Proteomes" id="UP000094023"/>
    </source>
</evidence>
<evidence type="ECO:0000313" key="2">
    <source>
        <dbReference type="EMBL" id="OAT32282.1"/>
    </source>
</evidence>
<accession>A0A198G4K0</accession>
<feature type="region of interest" description="Disordered" evidence="1">
    <location>
        <begin position="305"/>
        <end position="331"/>
    </location>
</feature>
<gene>
    <name evidence="2" type="ORF">M983_1324</name>
</gene>
<name>A0A198G4K0_9GAMM</name>
<proteinExistence type="predicted"/>
<dbReference type="STRING" id="1354337.M983_1324"/>